<evidence type="ECO:0000256" key="1">
    <source>
        <dbReference type="SAM" id="MobiDB-lite"/>
    </source>
</evidence>
<dbReference type="EMBL" id="KN838594">
    <property type="protein sequence ID" value="KIK02297.1"/>
    <property type="molecule type" value="Genomic_DNA"/>
</dbReference>
<gene>
    <name evidence="2" type="ORF">K443DRAFT_677692</name>
</gene>
<dbReference type="Proteomes" id="UP000054477">
    <property type="component" value="Unassembled WGS sequence"/>
</dbReference>
<proteinExistence type="predicted"/>
<feature type="compositionally biased region" description="Acidic residues" evidence="1">
    <location>
        <begin position="48"/>
        <end position="65"/>
    </location>
</feature>
<feature type="region of interest" description="Disordered" evidence="1">
    <location>
        <begin position="1"/>
        <end position="74"/>
    </location>
</feature>
<reference evidence="2 3" key="1">
    <citation type="submission" date="2014-04" db="EMBL/GenBank/DDBJ databases">
        <authorList>
            <consortium name="DOE Joint Genome Institute"/>
            <person name="Kuo A."/>
            <person name="Kohler A."/>
            <person name="Nagy L.G."/>
            <person name="Floudas D."/>
            <person name="Copeland A."/>
            <person name="Barry K.W."/>
            <person name="Cichocki N."/>
            <person name="Veneault-Fourrey C."/>
            <person name="LaButti K."/>
            <person name="Lindquist E.A."/>
            <person name="Lipzen A."/>
            <person name="Lundell T."/>
            <person name="Morin E."/>
            <person name="Murat C."/>
            <person name="Sun H."/>
            <person name="Tunlid A."/>
            <person name="Henrissat B."/>
            <person name="Grigoriev I.V."/>
            <person name="Hibbett D.S."/>
            <person name="Martin F."/>
            <person name="Nordberg H.P."/>
            <person name="Cantor M.N."/>
            <person name="Hua S.X."/>
        </authorList>
    </citation>
    <scope>NUCLEOTIDE SEQUENCE [LARGE SCALE GENOMIC DNA]</scope>
    <source>
        <strain evidence="2 3">LaAM-08-1</strain>
    </source>
</reference>
<evidence type="ECO:0000313" key="3">
    <source>
        <dbReference type="Proteomes" id="UP000054477"/>
    </source>
</evidence>
<protein>
    <submittedName>
        <fullName evidence="2">Uncharacterized protein</fullName>
    </submittedName>
</protein>
<dbReference type="HOGENOM" id="CLU_111214_0_0_1"/>
<dbReference type="AlphaFoldDB" id="A0A0C9XXA4"/>
<sequence>MLKRQRPSSPPPSISNIPLVDDSSHNFKRRRILPPILDGPSRGWGTSQEEDIYEEDASTSDEEGENTTASSSNRDVVEYSSANTVLRELHTLNQHRLTRAFASPSGNAAHSSAHFIDPCSYSHSICLSKSHLPPISDRLRVQAETKISLPHEPLSSNSDESRIVMQRYEDTNRLLGSLFLSRRRQLNDEYSLHSPAGPSFQ</sequence>
<reference evidence="3" key="2">
    <citation type="submission" date="2015-01" db="EMBL/GenBank/DDBJ databases">
        <title>Evolutionary Origins and Diversification of the Mycorrhizal Mutualists.</title>
        <authorList>
            <consortium name="DOE Joint Genome Institute"/>
            <consortium name="Mycorrhizal Genomics Consortium"/>
            <person name="Kohler A."/>
            <person name="Kuo A."/>
            <person name="Nagy L.G."/>
            <person name="Floudas D."/>
            <person name="Copeland A."/>
            <person name="Barry K.W."/>
            <person name="Cichocki N."/>
            <person name="Veneault-Fourrey C."/>
            <person name="LaButti K."/>
            <person name="Lindquist E.A."/>
            <person name="Lipzen A."/>
            <person name="Lundell T."/>
            <person name="Morin E."/>
            <person name="Murat C."/>
            <person name="Riley R."/>
            <person name="Ohm R."/>
            <person name="Sun H."/>
            <person name="Tunlid A."/>
            <person name="Henrissat B."/>
            <person name="Grigoriev I.V."/>
            <person name="Hibbett D.S."/>
            <person name="Martin F."/>
        </authorList>
    </citation>
    <scope>NUCLEOTIDE SEQUENCE [LARGE SCALE GENOMIC DNA]</scope>
    <source>
        <strain evidence="3">LaAM-08-1</strain>
    </source>
</reference>
<name>A0A0C9XXA4_9AGAR</name>
<organism evidence="2 3">
    <name type="scientific">Laccaria amethystina LaAM-08-1</name>
    <dbReference type="NCBI Taxonomy" id="1095629"/>
    <lineage>
        <taxon>Eukaryota</taxon>
        <taxon>Fungi</taxon>
        <taxon>Dikarya</taxon>
        <taxon>Basidiomycota</taxon>
        <taxon>Agaricomycotina</taxon>
        <taxon>Agaricomycetes</taxon>
        <taxon>Agaricomycetidae</taxon>
        <taxon>Agaricales</taxon>
        <taxon>Agaricineae</taxon>
        <taxon>Hydnangiaceae</taxon>
        <taxon>Laccaria</taxon>
    </lineage>
</organism>
<dbReference type="OrthoDB" id="3262473at2759"/>
<keyword evidence="3" id="KW-1185">Reference proteome</keyword>
<accession>A0A0C9XXA4</accession>
<evidence type="ECO:0000313" key="2">
    <source>
        <dbReference type="EMBL" id="KIK02297.1"/>
    </source>
</evidence>